<dbReference type="STRING" id="1797.RMCT_3752"/>
<dbReference type="EMBL" id="BCTB01000048">
    <property type="protein sequence ID" value="GAT16783.1"/>
    <property type="molecule type" value="Genomic_DNA"/>
</dbReference>
<evidence type="ECO:0000313" key="2">
    <source>
        <dbReference type="Proteomes" id="UP000069654"/>
    </source>
</evidence>
<organism evidence="1 2">
    <name type="scientific">Mycolicibacterium thermoresistibile</name>
    <name type="common">Mycobacterium thermoresistibile</name>
    <dbReference type="NCBI Taxonomy" id="1797"/>
    <lineage>
        <taxon>Bacteria</taxon>
        <taxon>Bacillati</taxon>
        <taxon>Actinomycetota</taxon>
        <taxon>Actinomycetes</taxon>
        <taxon>Mycobacteriales</taxon>
        <taxon>Mycobacteriaceae</taxon>
        <taxon>Mycolicibacterium</taxon>
    </lineage>
</organism>
<reference evidence="2" key="2">
    <citation type="submission" date="2016-02" db="EMBL/GenBank/DDBJ databases">
        <title>Draft genome sequence of five rapidly growing Mycobacterium species.</title>
        <authorList>
            <person name="Katahira K."/>
            <person name="Gotou Y."/>
            <person name="Iida K."/>
            <person name="Ogura Y."/>
            <person name="Hayashi T."/>
        </authorList>
    </citation>
    <scope>NUCLEOTIDE SEQUENCE [LARGE SCALE GENOMIC DNA]</scope>
    <source>
        <strain evidence="2">JCM6362</strain>
    </source>
</reference>
<gene>
    <name evidence="1" type="ORF">RMCT_3752</name>
</gene>
<dbReference type="AlphaFoldDB" id="A0A100XI17"/>
<protein>
    <submittedName>
        <fullName evidence="1">Uncharacterized protein</fullName>
    </submittedName>
</protein>
<name>A0A100XI17_MYCTH</name>
<sequence length="88" mass="9721">MSWVFATTIGPFETTRLLTILLTESLPVVVVVEGRPREEVIGDLLPAGLDWWAALLPLPAVAAIWAIEAWRLDGFAHVREFVAKPTGR</sequence>
<dbReference type="Proteomes" id="UP000069654">
    <property type="component" value="Unassembled WGS sequence"/>
</dbReference>
<evidence type="ECO:0000313" key="1">
    <source>
        <dbReference type="EMBL" id="GAT16783.1"/>
    </source>
</evidence>
<dbReference type="RefSeq" id="WP_003924305.1">
    <property type="nucleotide sequence ID" value="NZ_BCTB01000048.1"/>
</dbReference>
<proteinExistence type="predicted"/>
<comment type="caution">
    <text evidence="1">The sequence shown here is derived from an EMBL/GenBank/DDBJ whole genome shotgun (WGS) entry which is preliminary data.</text>
</comment>
<accession>A0A100XI17</accession>
<reference evidence="1 2" key="1">
    <citation type="journal article" date="2016" name="Genome Announc.">
        <title>Draft Genome Sequences of Five Rapidly Growing Mycobacterium Species, M. thermoresistibile, M. fortuitum subsp. acetamidolyticum, M. canariasense, M. brisbanense, and M. novocastrense.</title>
        <authorList>
            <person name="Katahira K."/>
            <person name="Ogura Y."/>
            <person name="Gotoh Y."/>
            <person name="Hayashi T."/>
        </authorList>
    </citation>
    <scope>NUCLEOTIDE SEQUENCE [LARGE SCALE GENOMIC DNA]</scope>
    <source>
        <strain evidence="1 2">JCM6362</strain>
    </source>
</reference>